<dbReference type="AlphaFoldDB" id="A0A5E4MMR1"/>
<dbReference type="PANTHER" id="PTHR16043">
    <property type="entry name" value="DALRD3 PROTEIN"/>
    <property type="match status" value="1"/>
</dbReference>
<sequence length="372" mass="42612">MYFLNNFNNTLRVFFHAHAALDINIKLPTTKQRTSSDIRFYLGKDFQNLVEKLMENLKVIERCLCSSDSMLIWLKKEIWTFTVIKEILDSGYKYGSSEEHNNIVISVNTDTCNNLITHLRIELLKDAVQNLAKLNGCVVGSDGISLLVSSKSNLNTSNLLLLCGNVACNMTAKEYKQQKKDAISKMSANRIGSNDYPTDIISKLCHTSIVYELLSVRHNKVVNIEFNKSNKDNGIFIMYNYSRLYQVWTAYEKGVIENRYASLPNFDSINFGLLNSEEEWILILNHLSAYPSVIQESVKYLLSGSVDVHRLCKFLLDMSSAVSLFYHRKHILTDPISNLLPLMYARLYLVKTSIQVYENIFQLLGICAVYEM</sequence>
<keyword evidence="3" id="KW-1185">Reference proteome</keyword>
<dbReference type="GO" id="GO:0004814">
    <property type="term" value="F:arginine-tRNA ligase activity"/>
    <property type="evidence" value="ECO:0007669"/>
    <property type="project" value="InterPro"/>
</dbReference>
<reference evidence="2 3" key="1">
    <citation type="submission" date="2019-08" db="EMBL/GenBank/DDBJ databases">
        <authorList>
            <person name="Alioto T."/>
            <person name="Alioto T."/>
            <person name="Gomez Garrido J."/>
        </authorList>
    </citation>
    <scope>NUCLEOTIDE SEQUENCE [LARGE SCALE GENOMIC DNA]</scope>
</reference>
<dbReference type="Proteomes" id="UP000325440">
    <property type="component" value="Unassembled WGS sequence"/>
</dbReference>
<keyword evidence="2" id="KW-0436">Ligase</keyword>
<protein>
    <submittedName>
        <fullName evidence="2">Aminoacyl-tRNA synthetase, class Ia, anticodon-binding,DALR anticodon binding</fullName>
    </submittedName>
</protein>
<dbReference type="Pfam" id="PF05746">
    <property type="entry name" value="DALR_1"/>
    <property type="match status" value="1"/>
</dbReference>
<proteinExistence type="predicted"/>
<dbReference type="SMART" id="SM00836">
    <property type="entry name" value="DALR_1"/>
    <property type="match status" value="1"/>
</dbReference>
<feature type="domain" description="DALR anticodon binding" evidence="1">
    <location>
        <begin position="237"/>
        <end position="372"/>
    </location>
</feature>
<name>A0A5E4MMR1_9HEMI</name>
<dbReference type="InterPro" id="IPR009080">
    <property type="entry name" value="tRNAsynth_Ia_anticodon-bd"/>
</dbReference>
<organism evidence="2 3">
    <name type="scientific">Cinara cedri</name>
    <dbReference type="NCBI Taxonomy" id="506608"/>
    <lineage>
        <taxon>Eukaryota</taxon>
        <taxon>Metazoa</taxon>
        <taxon>Ecdysozoa</taxon>
        <taxon>Arthropoda</taxon>
        <taxon>Hexapoda</taxon>
        <taxon>Insecta</taxon>
        <taxon>Pterygota</taxon>
        <taxon>Neoptera</taxon>
        <taxon>Paraneoptera</taxon>
        <taxon>Hemiptera</taxon>
        <taxon>Sternorrhyncha</taxon>
        <taxon>Aphidomorpha</taxon>
        <taxon>Aphidoidea</taxon>
        <taxon>Aphididae</taxon>
        <taxon>Lachninae</taxon>
        <taxon>Cinara</taxon>
    </lineage>
</organism>
<dbReference type="PANTHER" id="PTHR16043:SF1">
    <property type="entry name" value="DALR ANTICODON-BINDING DOMAIN-CONTAINING PROTEIN 3"/>
    <property type="match status" value="1"/>
</dbReference>
<dbReference type="GO" id="GO:0005524">
    <property type="term" value="F:ATP binding"/>
    <property type="evidence" value="ECO:0007669"/>
    <property type="project" value="InterPro"/>
</dbReference>
<dbReference type="GO" id="GO:0106217">
    <property type="term" value="P:tRNA C3-cytosine methylation"/>
    <property type="evidence" value="ECO:0007669"/>
    <property type="project" value="TreeGrafter"/>
</dbReference>
<evidence type="ECO:0000259" key="1">
    <source>
        <dbReference type="SMART" id="SM00836"/>
    </source>
</evidence>
<gene>
    <name evidence="2" type="ORF">CINCED_3A023328</name>
</gene>
<dbReference type="GO" id="GO:0006420">
    <property type="term" value="P:arginyl-tRNA aminoacylation"/>
    <property type="evidence" value="ECO:0007669"/>
    <property type="project" value="InterPro"/>
</dbReference>
<dbReference type="GO" id="GO:0000049">
    <property type="term" value="F:tRNA binding"/>
    <property type="evidence" value="ECO:0007669"/>
    <property type="project" value="TreeGrafter"/>
</dbReference>
<keyword evidence="2" id="KW-0030">Aminoacyl-tRNA synthetase</keyword>
<accession>A0A5E4MMR1</accession>
<dbReference type="Gene3D" id="1.10.730.10">
    <property type="entry name" value="Isoleucyl-tRNA Synthetase, Domain 1"/>
    <property type="match status" value="1"/>
</dbReference>
<evidence type="ECO:0000313" key="3">
    <source>
        <dbReference type="Proteomes" id="UP000325440"/>
    </source>
</evidence>
<dbReference type="EMBL" id="CABPRJ010000953">
    <property type="protein sequence ID" value="VVC32133.1"/>
    <property type="molecule type" value="Genomic_DNA"/>
</dbReference>
<dbReference type="SUPFAM" id="SSF47323">
    <property type="entry name" value="Anticodon-binding domain of a subclass of class I aminoacyl-tRNA synthetases"/>
    <property type="match status" value="1"/>
</dbReference>
<dbReference type="InterPro" id="IPR008909">
    <property type="entry name" value="DALR_anticod-bd"/>
</dbReference>
<evidence type="ECO:0000313" key="2">
    <source>
        <dbReference type="EMBL" id="VVC32133.1"/>
    </source>
</evidence>
<dbReference type="OrthoDB" id="9990834at2759"/>
<dbReference type="InterPro" id="IPR037380">
    <property type="entry name" value="DALRD3"/>
</dbReference>